<dbReference type="Pfam" id="PF09937">
    <property type="entry name" value="DUF2169"/>
    <property type="match status" value="1"/>
</dbReference>
<dbReference type="PANTHER" id="PTHR42999:SF1">
    <property type="entry name" value="PENTAPEPTIDE REPEAT-CONTAINING PROTEIN"/>
    <property type="match status" value="1"/>
</dbReference>
<dbReference type="KEGG" id="amim:MIM_c35090"/>
<dbReference type="EMBL" id="CP003915">
    <property type="protein sequence ID" value="AHG65569.1"/>
    <property type="molecule type" value="Genomic_DNA"/>
</dbReference>
<dbReference type="InterPro" id="IPR018683">
    <property type="entry name" value="DUF2169"/>
</dbReference>
<dbReference type="eggNOG" id="COG1357">
    <property type="taxonomic scope" value="Bacteria"/>
</dbReference>
<dbReference type="Pfam" id="PF00805">
    <property type="entry name" value="Pentapeptide"/>
    <property type="match status" value="2"/>
</dbReference>
<evidence type="ECO:0000256" key="1">
    <source>
        <dbReference type="SAM" id="MobiDB-lite"/>
    </source>
</evidence>
<dbReference type="PANTHER" id="PTHR42999">
    <property type="entry name" value="ANTIBIOTIC RESISTANCE PROTEIN MCBG"/>
    <property type="match status" value="1"/>
</dbReference>
<sequence>MRISKPFCLSLQVRPYRWRGQTQIGLSASVLIDLSKGNPVLQSEPAMWQCVAEHLGSEGILDMGFPKPAAEFLVSGYAYTAHQQDKTRCRVRVQVNDRIKELNVFGDRTFLDNRISAPQPFERMNIGWENAYGGPAFENNPTGKGNVEEIINGVRARRMPNVESPHAPIHSLRDRIEPAGLGAQHIAWPARFGKVGNYSEQWKQTDAPGFFPDMDPGIFNAAMADQVFQNQTCLPDNTHFRVWNMHPDKPVWEGIVPAWQARCLVELQKDKDSAPQIHDVELVPTTLWLVPHQEQYLLVFHGVVPCWYDDGEDIRHVLGALEWKYSAKSHEHYHQYMVLREDRDESALLVYEDNDLLPENLETASFVPKPDLNGAMWEKQSRLQQYMTHYARTELTDLGLDANQYLPEFVGPRPQADLSNLRQRQQEREVESRQRREELNRIKAAAKRFKLSGGRDREMPALLGETNVMGQIDAIRTHEMPTQRPDTEPKALETLMQQIRDAQSSDANRQVIERQRRRGHILSAHYRGGVFVLNEVAARQLRHEVVQILETDRNFEGRDLSGADLRGLVFDNCNMTQVILTRADMTGTRFVNCNMDESSLYNGIYGDTRFEQCTFTLANLSRTGFYKTVFEACVFNRVILDESRFQYCDLSRSTFGECVLKEVTLGHVILRETVIDATVLLNCTLDEVGAHEATLHKSALYECDLNDTVFADCSLVRCAIALCKLERVSFTQSLMSTFTLATPEPVVDCDFSQTQISDSSMRDIHFLRPNFKLATIRNTDCSKSIFESANCSGLETPDGVFMRSQFSDTNFTAANLTGTIFRKSRFIKTNFSKVNFFRADLGETDIDTDSLHHGNYTREVQLEPTKRGQPA</sequence>
<feature type="domain" description="DUF2169" evidence="2">
    <location>
        <begin position="20"/>
        <end position="301"/>
    </location>
</feature>
<dbReference type="Proteomes" id="UP000019095">
    <property type="component" value="Chromosome"/>
</dbReference>
<feature type="region of interest" description="Disordered" evidence="1">
    <location>
        <begin position="411"/>
        <end position="435"/>
    </location>
</feature>
<dbReference type="eggNOG" id="COG5351">
    <property type="taxonomic scope" value="Bacteria"/>
</dbReference>
<accession>W0PEZ4</accession>
<feature type="compositionally biased region" description="Basic and acidic residues" evidence="1">
    <location>
        <begin position="424"/>
        <end position="435"/>
    </location>
</feature>
<organism evidence="3 4">
    <name type="scientific">Advenella mimigardefordensis (strain DSM 17166 / LMG 22922 / DPN7)</name>
    <dbReference type="NCBI Taxonomy" id="1247726"/>
    <lineage>
        <taxon>Bacteria</taxon>
        <taxon>Pseudomonadati</taxon>
        <taxon>Pseudomonadota</taxon>
        <taxon>Betaproteobacteria</taxon>
        <taxon>Burkholderiales</taxon>
        <taxon>Alcaligenaceae</taxon>
    </lineage>
</organism>
<proteinExistence type="predicted"/>
<dbReference type="InterPro" id="IPR001646">
    <property type="entry name" value="5peptide_repeat"/>
</dbReference>
<dbReference type="PATRIC" id="fig|1247726.3.peg.3880"/>
<dbReference type="InterPro" id="IPR052949">
    <property type="entry name" value="PA_immunity-related"/>
</dbReference>
<protein>
    <submittedName>
        <fullName evidence="3">Pentapeptide repeat-containing protein</fullName>
    </submittedName>
</protein>
<dbReference type="Gene3D" id="2.160.20.80">
    <property type="entry name" value="E3 ubiquitin-protein ligase SopA"/>
    <property type="match status" value="3"/>
</dbReference>
<name>W0PEZ4_ADVMD</name>
<evidence type="ECO:0000313" key="3">
    <source>
        <dbReference type="EMBL" id="AHG65569.1"/>
    </source>
</evidence>
<gene>
    <name evidence="3" type="ORF">MIM_c35090</name>
</gene>
<dbReference type="OrthoDB" id="237820at2"/>
<evidence type="ECO:0000313" key="4">
    <source>
        <dbReference type="Proteomes" id="UP000019095"/>
    </source>
</evidence>
<reference evidence="3 4" key="1">
    <citation type="journal article" date="2014" name="Microbiology">
        <title>Unravelling the complete genome sequence of Advenella mimigardefordensis strain DPN7T and novel insights in the catabolism of the xenobiotic polythioester precursor 3,3'-dithiodipropionate.</title>
        <authorList>
            <person name="Wubbeler J.H."/>
            <person name="Hiessl S."/>
            <person name="Schuldes J."/>
            <person name="Thurmer A."/>
            <person name="Daniel R."/>
            <person name="Steinbuchel A."/>
        </authorList>
    </citation>
    <scope>NUCLEOTIDE SEQUENCE [LARGE SCALE GENOMIC DNA]</scope>
    <source>
        <strain evidence="4">DSM 17166 / LMG 22922 / DPN7</strain>
    </source>
</reference>
<evidence type="ECO:0000259" key="2">
    <source>
        <dbReference type="Pfam" id="PF09937"/>
    </source>
</evidence>
<keyword evidence="4" id="KW-1185">Reference proteome</keyword>
<dbReference type="AlphaFoldDB" id="W0PEZ4"/>
<dbReference type="RefSeq" id="WP_025374256.1">
    <property type="nucleotide sequence ID" value="NZ_CP003915.1"/>
</dbReference>
<dbReference type="STRING" id="1247726.MIM_c35090"/>
<dbReference type="HOGENOM" id="CLU_007055_0_0_4"/>
<dbReference type="SUPFAM" id="SSF141571">
    <property type="entry name" value="Pentapeptide repeat-like"/>
    <property type="match status" value="3"/>
</dbReference>